<evidence type="ECO:0000256" key="10">
    <source>
        <dbReference type="ARBA" id="ARBA00048336"/>
    </source>
</evidence>
<evidence type="ECO:0000256" key="4">
    <source>
        <dbReference type="ARBA" id="ARBA00022723"/>
    </source>
</evidence>
<sequence>MAFIRSKLNLGSLARVAFRWSGPGMALVSYSSQEPYLVTAVQGKSKSRISGEQSVVQLGVLSGVHRRFPVAVPQRNQATQCFGEDSYFFSSSPTADVIGVADGVGGWRYMGIDAGLFAKDLMHRCFTHAQRNNFDARHPRNLLIQCYGEMKRNRKPILGSSTACVVALNRSESALYTANLGDSGFMVIRNGSVLNRSEEQTHCFNMPFQMSVPPPESNRDSWFCDDPSLAVATRLLLKPNDLVLLATDGLFDNMPESMLLEMLAKVQGAHEEKVLQEAVNRVVARAEALSTNPIYMSPFAIKALENNVDYPRGGKPDDITVVLASVAMRKRQTTAGNSTEF</sequence>
<dbReference type="GO" id="GO:0046872">
    <property type="term" value="F:metal ion binding"/>
    <property type="evidence" value="ECO:0007669"/>
    <property type="project" value="UniProtKB-UniRule"/>
</dbReference>
<dbReference type="EC" id="3.1.3.16" evidence="11"/>
<name>A0A3B0KB69_DROGU</name>
<comment type="cofactor">
    <cofactor evidence="2 11">
        <name>Mg(2+)</name>
        <dbReference type="ChEBI" id="CHEBI:18420"/>
    </cofactor>
</comment>
<dbReference type="InterPro" id="IPR036457">
    <property type="entry name" value="PPM-type-like_dom_sf"/>
</dbReference>
<keyword evidence="4 11" id="KW-0479">Metal-binding</keyword>
<accession>A0A3B0KB69</accession>
<dbReference type="Gene3D" id="3.60.40.10">
    <property type="entry name" value="PPM-type phosphatase domain"/>
    <property type="match status" value="1"/>
</dbReference>
<evidence type="ECO:0000256" key="11">
    <source>
        <dbReference type="RuleBase" id="RU366020"/>
    </source>
</evidence>
<dbReference type="PANTHER" id="PTHR12320:SF1">
    <property type="entry name" value="PROTEIN PHOSPHATASE PTC7 HOMOLOG"/>
    <property type="match status" value="1"/>
</dbReference>
<evidence type="ECO:0000313" key="14">
    <source>
        <dbReference type="Proteomes" id="UP000268350"/>
    </source>
</evidence>
<comment type="catalytic activity">
    <reaction evidence="9 11">
        <text>O-phospho-L-seryl-[protein] + H2O = L-seryl-[protein] + phosphate</text>
        <dbReference type="Rhea" id="RHEA:20629"/>
        <dbReference type="Rhea" id="RHEA-COMP:9863"/>
        <dbReference type="Rhea" id="RHEA-COMP:11604"/>
        <dbReference type="ChEBI" id="CHEBI:15377"/>
        <dbReference type="ChEBI" id="CHEBI:29999"/>
        <dbReference type="ChEBI" id="CHEBI:43474"/>
        <dbReference type="ChEBI" id="CHEBI:83421"/>
        <dbReference type="EC" id="3.1.3.16"/>
    </reaction>
</comment>
<evidence type="ECO:0000256" key="5">
    <source>
        <dbReference type="ARBA" id="ARBA00022801"/>
    </source>
</evidence>
<evidence type="ECO:0000256" key="2">
    <source>
        <dbReference type="ARBA" id="ARBA00001946"/>
    </source>
</evidence>
<dbReference type="AlphaFoldDB" id="A0A3B0KB69"/>
<evidence type="ECO:0000259" key="12">
    <source>
        <dbReference type="PROSITE" id="PS51746"/>
    </source>
</evidence>
<evidence type="ECO:0000256" key="8">
    <source>
        <dbReference type="ARBA" id="ARBA00023211"/>
    </source>
</evidence>
<dbReference type="Pfam" id="PF13672">
    <property type="entry name" value="PP2C_2"/>
    <property type="match status" value="1"/>
</dbReference>
<dbReference type="PROSITE" id="PS51746">
    <property type="entry name" value="PPM_2"/>
    <property type="match status" value="1"/>
</dbReference>
<evidence type="ECO:0000256" key="6">
    <source>
        <dbReference type="ARBA" id="ARBA00022842"/>
    </source>
</evidence>
<keyword evidence="8 11" id="KW-0464">Manganese</keyword>
<feature type="domain" description="PPM-type phosphatase" evidence="12">
    <location>
        <begin position="67"/>
        <end position="326"/>
    </location>
</feature>
<evidence type="ECO:0000256" key="1">
    <source>
        <dbReference type="ARBA" id="ARBA00001936"/>
    </source>
</evidence>
<protein>
    <recommendedName>
        <fullName evidence="11">Protein phosphatase</fullName>
        <ecNumber evidence="11">3.1.3.16</ecNumber>
    </recommendedName>
</protein>
<comment type="similarity">
    <text evidence="3 11">Belongs to the PP2C family.</text>
</comment>
<dbReference type="GO" id="GO:0005739">
    <property type="term" value="C:mitochondrion"/>
    <property type="evidence" value="ECO:0007669"/>
    <property type="project" value="TreeGrafter"/>
</dbReference>
<keyword evidence="7 11" id="KW-0904">Protein phosphatase</keyword>
<dbReference type="SUPFAM" id="SSF81606">
    <property type="entry name" value="PP2C-like"/>
    <property type="match status" value="1"/>
</dbReference>
<organism evidence="13 14">
    <name type="scientific">Drosophila guanche</name>
    <name type="common">Fruit fly</name>
    <dbReference type="NCBI Taxonomy" id="7266"/>
    <lineage>
        <taxon>Eukaryota</taxon>
        <taxon>Metazoa</taxon>
        <taxon>Ecdysozoa</taxon>
        <taxon>Arthropoda</taxon>
        <taxon>Hexapoda</taxon>
        <taxon>Insecta</taxon>
        <taxon>Pterygota</taxon>
        <taxon>Neoptera</taxon>
        <taxon>Endopterygota</taxon>
        <taxon>Diptera</taxon>
        <taxon>Brachycera</taxon>
        <taxon>Muscomorpha</taxon>
        <taxon>Ephydroidea</taxon>
        <taxon>Drosophilidae</taxon>
        <taxon>Drosophila</taxon>
        <taxon>Sophophora</taxon>
    </lineage>
</organism>
<dbReference type="EMBL" id="OUUW01000007">
    <property type="protein sequence ID" value="SPP82916.1"/>
    <property type="molecule type" value="Genomic_DNA"/>
</dbReference>
<dbReference type="FunFam" id="3.60.40.10:FF:000009">
    <property type="entry name" value="Blast:Protein phosphatase PTC7 homolog"/>
    <property type="match status" value="1"/>
</dbReference>
<proteinExistence type="inferred from homology"/>
<dbReference type="STRING" id="7266.A0A3B0KB69"/>
<evidence type="ECO:0000313" key="13">
    <source>
        <dbReference type="EMBL" id="SPP82916.1"/>
    </source>
</evidence>
<dbReference type="OrthoDB" id="60843at2759"/>
<comment type="cofactor">
    <cofactor evidence="1 11">
        <name>Mn(2+)</name>
        <dbReference type="ChEBI" id="CHEBI:29035"/>
    </cofactor>
</comment>
<dbReference type="InterPro" id="IPR001932">
    <property type="entry name" value="PPM-type_phosphatase-like_dom"/>
</dbReference>
<dbReference type="SMART" id="SM00332">
    <property type="entry name" value="PP2Cc"/>
    <property type="match status" value="1"/>
</dbReference>
<dbReference type="GO" id="GO:0004722">
    <property type="term" value="F:protein serine/threonine phosphatase activity"/>
    <property type="evidence" value="ECO:0007669"/>
    <property type="project" value="UniProtKB-EC"/>
</dbReference>
<keyword evidence="14" id="KW-1185">Reference proteome</keyword>
<comment type="catalytic activity">
    <reaction evidence="10 11">
        <text>O-phospho-L-threonyl-[protein] + H2O = L-threonyl-[protein] + phosphate</text>
        <dbReference type="Rhea" id="RHEA:47004"/>
        <dbReference type="Rhea" id="RHEA-COMP:11060"/>
        <dbReference type="Rhea" id="RHEA-COMP:11605"/>
        <dbReference type="ChEBI" id="CHEBI:15377"/>
        <dbReference type="ChEBI" id="CHEBI:30013"/>
        <dbReference type="ChEBI" id="CHEBI:43474"/>
        <dbReference type="ChEBI" id="CHEBI:61977"/>
        <dbReference type="EC" id="3.1.3.16"/>
    </reaction>
</comment>
<gene>
    <name evidence="13" type="ORF">DGUA_6G017677</name>
</gene>
<dbReference type="SMART" id="SM00331">
    <property type="entry name" value="PP2C_SIG"/>
    <property type="match status" value="1"/>
</dbReference>
<evidence type="ECO:0000256" key="9">
    <source>
        <dbReference type="ARBA" id="ARBA00047761"/>
    </source>
</evidence>
<keyword evidence="5 11" id="KW-0378">Hydrolase</keyword>
<evidence type="ECO:0000256" key="3">
    <source>
        <dbReference type="ARBA" id="ARBA00006702"/>
    </source>
</evidence>
<keyword evidence="6 11" id="KW-0460">Magnesium</keyword>
<dbReference type="Proteomes" id="UP000268350">
    <property type="component" value="Unassembled WGS sequence"/>
</dbReference>
<dbReference type="OMA" id="DSWFVSS"/>
<reference evidence="14" key="1">
    <citation type="submission" date="2018-01" db="EMBL/GenBank/DDBJ databases">
        <authorList>
            <person name="Alioto T."/>
            <person name="Alioto T."/>
        </authorList>
    </citation>
    <scope>NUCLEOTIDE SEQUENCE [LARGE SCALE GENOMIC DNA]</scope>
</reference>
<dbReference type="PANTHER" id="PTHR12320">
    <property type="entry name" value="PROTEIN PHOSPHATASE 2C"/>
    <property type="match status" value="1"/>
</dbReference>
<dbReference type="InterPro" id="IPR039123">
    <property type="entry name" value="PPTC7"/>
</dbReference>
<evidence type="ECO:0000256" key="7">
    <source>
        <dbReference type="ARBA" id="ARBA00022912"/>
    </source>
</evidence>